<comment type="caution">
    <text evidence="3">The sequence shown here is derived from an EMBL/GenBank/DDBJ whole genome shotgun (WGS) entry which is preliminary data.</text>
</comment>
<keyword evidence="4" id="KW-1185">Reference proteome</keyword>
<sequence>MQKYAIVQHITRFFWLPRGVSRQPPMTVRRLVGLWLFALAFGTGLTGLGWDDEFGGSYLVELLLLFHVFGDIIEGVRHRWPAALAAVAALWGASRLTGAALPGSLDNAWAQTIAAAVGVTLGLAASAAITRLPERGPHRPGRNHDPGFDGGPSR</sequence>
<feature type="transmembrane region" description="Helical" evidence="2">
    <location>
        <begin position="108"/>
        <end position="129"/>
    </location>
</feature>
<organism evidence="3 4">
    <name type="scientific">Streptomyces enissocaesilis</name>
    <dbReference type="NCBI Taxonomy" id="332589"/>
    <lineage>
        <taxon>Bacteria</taxon>
        <taxon>Bacillati</taxon>
        <taxon>Actinomycetota</taxon>
        <taxon>Actinomycetes</taxon>
        <taxon>Kitasatosporales</taxon>
        <taxon>Streptomycetaceae</taxon>
        <taxon>Streptomyces</taxon>
        <taxon>Streptomyces rochei group</taxon>
    </lineage>
</organism>
<keyword evidence="2" id="KW-0812">Transmembrane</keyword>
<keyword evidence="2" id="KW-0472">Membrane</keyword>
<evidence type="ECO:0000256" key="1">
    <source>
        <dbReference type="SAM" id="MobiDB-lite"/>
    </source>
</evidence>
<evidence type="ECO:0000313" key="3">
    <source>
        <dbReference type="EMBL" id="GAA2920895.1"/>
    </source>
</evidence>
<evidence type="ECO:0000256" key="2">
    <source>
        <dbReference type="SAM" id="Phobius"/>
    </source>
</evidence>
<dbReference type="Proteomes" id="UP001500403">
    <property type="component" value="Unassembled WGS sequence"/>
</dbReference>
<keyword evidence="2" id="KW-1133">Transmembrane helix</keyword>
<accession>A0ABN3WPH5</accession>
<protein>
    <recommendedName>
        <fullName evidence="5">Integral membrane protein</fullName>
    </recommendedName>
</protein>
<dbReference type="RefSeq" id="WP_344488841.1">
    <property type="nucleotide sequence ID" value="NZ_BAAAUD010000002.1"/>
</dbReference>
<feature type="region of interest" description="Disordered" evidence="1">
    <location>
        <begin position="133"/>
        <end position="154"/>
    </location>
</feature>
<proteinExistence type="predicted"/>
<feature type="compositionally biased region" description="Basic and acidic residues" evidence="1">
    <location>
        <begin position="133"/>
        <end position="147"/>
    </location>
</feature>
<reference evidence="3 4" key="1">
    <citation type="journal article" date="2019" name="Int. J. Syst. Evol. Microbiol.">
        <title>The Global Catalogue of Microorganisms (GCM) 10K type strain sequencing project: providing services to taxonomists for standard genome sequencing and annotation.</title>
        <authorList>
            <consortium name="The Broad Institute Genomics Platform"/>
            <consortium name="The Broad Institute Genome Sequencing Center for Infectious Disease"/>
            <person name="Wu L."/>
            <person name="Ma J."/>
        </authorList>
    </citation>
    <scope>NUCLEOTIDE SEQUENCE [LARGE SCALE GENOMIC DNA]</scope>
    <source>
        <strain evidence="3 4">JCM 9088</strain>
    </source>
</reference>
<evidence type="ECO:0000313" key="4">
    <source>
        <dbReference type="Proteomes" id="UP001500403"/>
    </source>
</evidence>
<dbReference type="EMBL" id="BAAAUD010000002">
    <property type="protein sequence ID" value="GAA2920895.1"/>
    <property type="molecule type" value="Genomic_DNA"/>
</dbReference>
<gene>
    <name evidence="3" type="ORF">GCM10010446_01140</name>
</gene>
<evidence type="ECO:0008006" key="5">
    <source>
        <dbReference type="Google" id="ProtNLM"/>
    </source>
</evidence>
<feature type="transmembrane region" description="Helical" evidence="2">
    <location>
        <begin position="31"/>
        <end position="50"/>
    </location>
</feature>
<name>A0ABN3WPH5_9ACTN</name>